<keyword evidence="6" id="KW-0560">Oxidoreductase</keyword>
<dbReference type="GO" id="GO:0005829">
    <property type="term" value="C:cytosol"/>
    <property type="evidence" value="ECO:0007669"/>
    <property type="project" value="TreeGrafter"/>
</dbReference>
<dbReference type="SUPFAM" id="SSF53597">
    <property type="entry name" value="Dihydrofolate reductase-like"/>
    <property type="match status" value="1"/>
</dbReference>
<sequence length="172" mass="19746">MPIEIIAAVADGGAIGHKGRMPWDRIPRDLTHFKEITMGQTIVMGYTTLVSIGRELSGRNVLALTRDPSKLASFPWCKATTKDVILEMAKTERIIIAGGEATYLEFLRYATIAHITRIRKYFAGDTYFPELPLSEWHLESSQFWDKGDKNPYPIEFETWFRRRNLHEENATI</sequence>
<dbReference type="AlphaFoldDB" id="A0A0G1KCZ0"/>
<organism evidence="9 10">
    <name type="scientific">Candidatus Azambacteria bacterium GW2011_GWA1_44_9</name>
    <dbReference type="NCBI Taxonomy" id="1618610"/>
    <lineage>
        <taxon>Bacteria</taxon>
        <taxon>Candidatus Azamiibacteriota</taxon>
    </lineage>
</organism>
<gene>
    <name evidence="9" type="ORF">UW78_C0009G0009</name>
</gene>
<evidence type="ECO:0000256" key="6">
    <source>
        <dbReference type="ARBA" id="ARBA00023002"/>
    </source>
</evidence>
<dbReference type="InterPro" id="IPR012259">
    <property type="entry name" value="DHFR"/>
</dbReference>
<feature type="domain" description="DHFR" evidence="8">
    <location>
        <begin position="2"/>
        <end position="161"/>
    </location>
</feature>
<evidence type="ECO:0000256" key="7">
    <source>
        <dbReference type="RuleBase" id="RU004474"/>
    </source>
</evidence>
<evidence type="ECO:0000256" key="2">
    <source>
        <dbReference type="ARBA" id="ARBA00009539"/>
    </source>
</evidence>
<name>A0A0G1KCZ0_9BACT</name>
<dbReference type="UniPathway" id="UPA00077">
    <property type="reaction ID" value="UER00158"/>
</dbReference>
<dbReference type="PROSITE" id="PS00075">
    <property type="entry name" value="DHFR_1"/>
    <property type="match status" value="1"/>
</dbReference>
<evidence type="ECO:0000313" key="9">
    <source>
        <dbReference type="EMBL" id="KKT81488.1"/>
    </source>
</evidence>
<dbReference type="InterPro" id="IPR017925">
    <property type="entry name" value="DHFR_CS"/>
</dbReference>
<dbReference type="PROSITE" id="PS51330">
    <property type="entry name" value="DHFR_2"/>
    <property type="match status" value="1"/>
</dbReference>
<reference evidence="9 10" key="1">
    <citation type="journal article" date="2015" name="Nature">
        <title>rRNA introns, odd ribosomes, and small enigmatic genomes across a large radiation of phyla.</title>
        <authorList>
            <person name="Brown C.T."/>
            <person name="Hug L.A."/>
            <person name="Thomas B.C."/>
            <person name="Sharon I."/>
            <person name="Castelle C.J."/>
            <person name="Singh A."/>
            <person name="Wilkins M.J."/>
            <person name="Williams K.H."/>
            <person name="Banfield J.F."/>
        </authorList>
    </citation>
    <scope>NUCLEOTIDE SEQUENCE [LARGE SCALE GENOMIC DNA]</scope>
</reference>
<dbReference type="InterPro" id="IPR001796">
    <property type="entry name" value="DHFR_dom"/>
</dbReference>
<comment type="pathway">
    <text evidence="1">Cofactor biosynthesis; tetrahydrofolate biosynthesis; 5,6,7,8-tetrahydrofolate from 7,8-dihydrofolate: step 1/1.</text>
</comment>
<evidence type="ECO:0000259" key="8">
    <source>
        <dbReference type="PROSITE" id="PS51330"/>
    </source>
</evidence>
<proteinExistence type="inferred from homology"/>
<dbReference type="PRINTS" id="PR00070">
    <property type="entry name" value="DHFR"/>
</dbReference>
<keyword evidence="5" id="KW-0521">NADP</keyword>
<comment type="similarity">
    <text evidence="2 7">Belongs to the dihydrofolate reductase family.</text>
</comment>
<dbReference type="GO" id="GO:0006730">
    <property type="term" value="P:one-carbon metabolic process"/>
    <property type="evidence" value="ECO:0007669"/>
    <property type="project" value="UniProtKB-KW"/>
</dbReference>
<dbReference type="InterPro" id="IPR024072">
    <property type="entry name" value="DHFR-like_dom_sf"/>
</dbReference>
<dbReference type="EMBL" id="LCJQ01000009">
    <property type="protein sequence ID" value="KKT81488.1"/>
    <property type="molecule type" value="Genomic_DNA"/>
</dbReference>
<dbReference type="GO" id="GO:0046655">
    <property type="term" value="P:folic acid metabolic process"/>
    <property type="evidence" value="ECO:0007669"/>
    <property type="project" value="TreeGrafter"/>
</dbReference>
<dbReference type="GO" id="GO:0046654">
    <property type="term" value="P:tetrahydrofolate biosynthetic process"/>
    <property type="evidence" value="ECO:0007669"/>
    <property type="project" value="UniProtKB-UniPathway"/>
</dbReference>
<protein>
    <recommendedName>
        <fullName evidence="3">dihydrofolate reductase</fullName>
        <ecNumber evidence="3">1.5.1.3</ecNumber>
    </recommendedName>
</protein>
<accession>A0A0G1KCZ0</accession>
<evidence type="ECO:0000256" key="3">
    <source>
        <dbReference type="ARBA" id="ARBA00012856"/>
    </source>
</evidence>
<dbReference type="GO" id="GO:0046452">
    <property type="term" value="P:dihydrofolate metabolic process"/>
    <property type="evidence" value="ECO:0007669"/>
    <property type="project" value="TreeGrafter"/>
</dbReference>
<evidence type="ECO:0000256" key="4">
    <source>
        <dbReference type="ARBA" id="ARBA00022563"/>
    </source>
</evidence>
<dbReference type="Pfam" id="PF00186">
    <property type="entry name" value="DHFR_1"/>
    <property type="match status" value="1"/>
</dbReference>
<comment type="caution">
    <text evidence="9">The sequence shown here is derived from an EMBL/GenBank/DDBJ whole genome shotgun (WGS) entry which is preliminary data.</text>
</comment>
<dbReference type="GO" id="GO:0050661">
    <property type="term" value="F:NADP binding"/>
    <property type="evidence" value="ECO:0007669"/>
    <property type="project" value="InterPro"/>
</dbReference>
<evidence type="ECO:0000256" key="5">
    <source>
        <dbReference type="ARBA" id="ARBA00022857"/>
    </source>
</evidence>
<dbReference type="GO" id="GO:0004146">
    <property type="term" value="F:dihydrofolate reductase activity"/>
    <property type="evidence" value="ECO:0007669"/>
    <property type="project" value="UniProtKB-EC"/>
</dbReference>
<dbReference type="EC" id="1.5.1.3" evidence="3"/>
<dbReference type="CDD" id="cd00209">
    <property type="entry name" value="DHFR"/>
    <property type="match status" value="1"/>
</dbReference>
<dbReference type="Proteomes" id="UP000034595">
    <property type="component" value="Unassembled WGS sequence"/>
</dbReference>
<dbReference type="PANTHER" id="PTHR48069">
    <property type="entry name" value="DIHYDROFOLATE REDUCTASE"/>
    <property type="match status" value="1"/>
</dbReference>
<evidence type="ECO:0000256" key="1">
    <source>
        <dbReference type="ARBA" id="ARBA00004903"/>
    </source>
</evidence>
<dbReference type="Gene3D" id="3.40.430.10">
    <property type="entry name" value="Dihydrofolate Reductase, subunit A"/>
    <property type="match status" value="1"/>
</dbReference>
<keyword evidence="4" id="KW-0554">One-carbon metabolism</keyword>
<evidence type="ECO:0000313" key="10">
    <source>
        <dbReference type="Proteomes" id="UP000034595"/>
    </source>
</evidence>
<dbReference type="PANTHER" id="PTHR48069:SF3">
    <property type="entry name" value="DIHYDROFOLATE REDUCTASE"/>
    <property type="match status" value="1"/>
</dbReference>